<dbReference type="Proteomes" id="UP000325434">
    <property type="component" value="Unassembled WGS sequence"/>
</dbReference>
<name>A0A5N6GZD6_ASPFL</name>
<reference evidence="1" key="1">
    <citation type="submission" date="2019-04" db="EMBL/GenBank/DDBJ databases">
        <title>Friends and foes A comparative genomics study of 23 Aspergillus species from section Flavi.</title>
        <authorList>
            <consortium name="DOE Joint Genome Institute"/>
            <person name="Kjaerbolling I."/>
            <person name="Vesth T."/>
            <person name="Frisvad J.C."/>
            <person name="Nybo J.L."/>
            <person name="Theobald S."/>
            <person name="Kildgaard S."/>
            <person name="Isbrandt T."/>
            <person name="Kuo A."/>
            <person name="Sato A."/>
            <person name="Lyhne E.K."/>
            <person name="Kogle M.E."/>
            <person name="Wiebenga A."/>
            <person name="Kun R.S."/>
            <person name="Lubbers R.J."/>
            <person name="Makela M.R."/>
            <person name="Barry K."/>
            <person name="Chovatia M."/>
            <person name="Clum A."/>
            <person name="Daum C."/>
            <person name="Haridas S."/>
            <person name="He G."/>
            <person name="LaButti K."/>
            <person name="Lipzen A."/>
            <person name="Mondo S."/>
            <person name="Riley R."/>
            <person name="Salamov A."/>
            <person name="Simmons B.A."/>
            <person name="Magnuson J.K."/>
            <person name="Henrissat B."/>
            <person name="Mortensen U.H."/>
            <person name="Larsen T.O."/>
            <person name="Devries R.P."/>
            <person name="Grigoriev I.V."/>
            <person name="Machida M."/>
            <person name="Baker S.E."/>
            <person name="Andersen M.R."/>
        </authorList>
    </citation>
    <scope>NUCLEOTIDE SEQUENCE [LARGE SCALE GENOMIC DNA]</scope>
    <source>
        <strain evidence="1">CBS 121.62</strain>
    </source>
</reference>
<gene>
    <name evidence="1" type="ORF">BDV35DRAFT_188254</name>
</gene>
<accession>A0A5N6GZD6</accession>
<evidence type="ECO:0000313" key="1">
    <source>
        <dbReference type="EMBL" id="KAB8247652.1"/>
    </source>
</evidence>
<dbReference type="AlphaFoldDB" id="A0A5N6GZD6"/>
<protein>
    <submittedName>
        <fullName evidence="1">Uncharacterized protein</fullName>
    </submittedName>
</protein>
<dbReference type="EMBL" id="ML734587">
    <property type="protein sequence ID" value="KAB8247652.1"/>
    <property type="molecule type" value="Genomic_DNA"/>
</dbReference>
<sequence>MYGLRSAQCFQHPICTQISTSRNIPVLCVWTVAIMRRLSHSWVLSTESFKYCEVRELLSFESFQIYLGSRTYLLLFFSVQIGDVYEEDDGLEDDEFEPMPDIEPASLQAQNILAGL</sequence>
<organism evidence="1">
    <name type="scientific">Aspergillus flavus</name>
    <dbReference type="NCBI Taxonomy" id="5059"/>
    <lineage>
        <taxon>Eukaryota</taxon>
        <taxon>Fungi</taxon>
        <taxon>Dikarya</taxon>
        <taxon>Ascomycota</taxon>
        <taxon>Pezizomycotina</taxon>
        <taxon>Eurotiomycetes</taxon>
        <taxon>Eurotiomycetidae</taxon>
        <taxon>Eurotiales</taxon>
        <taxon>Aspergillaceae</taxon>
        <taxon>Aspergillus</taxon>
        <taxon>Aspergillus subgen. Circumdati</taxon>
    </lineage>
</organism>
<proteinExistence type="predicted"/>